<dbReference type="PANTHER" id="PTHR30012">
    <property type="entry name" value="GENERAL SECRETION PATHWAY PROTEIN"/>
    <property type="match status" value="1"/>
</dbReference>
<comment type="subcellular location">
    <subcellularLocation>
        <location evidence="1">Cell membrane</location>
        <topology evidence="1">Multi-pass membrane protein</topology>
    </subcellularLocation>
</comment>
<dbReference type="EMBL" id="SJPY01000006">
    <property type="protein sequence ID" value="TWU38917.1"/>
    <property type="molecule type" value="Genomic_DNA"/>
</dbReference>
<dbReference type="GO" id="GO:0005886">
    <property type="term" value="C:plasma membrane"/>
    <property type="evidence" value="ECO:0007669"/>
    <property type="project" value="UniProtKB-SubCell"/>
</dbReference>
<evidence type="ECO:0000256" key="2">
    <source>
        <dbReference type="ARBA" id="ARBA00005745"/>
    </source>
</evidence>
<keyword evidence="4 7" id="KW-0812">Transmembrane</keyword>
<evidence type="ECO:0000256" key="4">
    <source>
        <dbReference type="ARBA" id="ARBA00022692"/>
    </source>
</evidence>
<protein>
    <submittedName>
        <fullName evidence="9">Type IV pilin biogenesis protein</fullName>
    </submittedName>
</protein>
<evidence type="ECO:0000313" key="9">
    <source>
        <dbReference type="EMBL" id="TWU38917.1"/>
    </source>
</evidence>
<evidence type="ECO:0000256" key="3">
    <source>
        <dbReference type="ARBA" id="ARBA00022475"/>
    </source>
</evidence>
<name>A0A5C6DSK8_9BACT</name>
<accession>A0A5C6DSK8</accession>
<feature type="transmembrane region" description="Helical" evidence="7">
    <location>
        <begin position="187"/>
        <end position="213"/>
    </location>
</feature>
<gene>
    <name evidence="9" type="ORF">Q31b_39950</name>
</gene>
<keyword evidence="10" id="KW-1185">Reference proteome</keyword>
<feature type="transmembrane region" description="Helical" evidence="7">
    <location>
        <begin position="142"/>
        <end position="167"/>
    </location>
</feature>
<comment type="similarity">
    <text evidence="2">Belongs to the GSP F family.</text>
</comment>
<dbReference type="RefSeq" id="WP_197171834.1">
    <property type="nucleotide sequence ID" value="NZ_SJPY01000006.1"/>
</dbReference>
<dbReference type="PANTHER" id="PTHR30012:SF0">
    <property type="entry name" value="TYPE II SECRETION SYSTEM PROTEIN F-RELATED"/>
    <property type="match status" value="1"/>
</dbReference>
<organism evidence="9 10">
    <name type="scientific">Novipirellula aureliae</name>
    <dbReference type="NCBI Taxonomy" id="2527966"/>
    <lineage>
        <taxon>Bacteria</taxon>
        <taxon>Pseudomonadati</taxon>
        <taxon>Planctomycetota</taxon>
        <taxon>Planctomycetia</taxon>
        <taxon>Pirellulales</taxon>
        <taxon>Pirellulaceae</taxon>
        <taxon>Novipirellula</taxon>
    </lineage>
</organism>
<dbReference type="Gene3D" id="1.20.81.30">
    <property type="entry name" value="Type II secretion system (T2SS), domain F"/>
    <property type="match status" value="1"/>
</dbReference>
<evidence type="ECO:0000259" key="8">
    <source>
        <dbReference type="Pfam" id="PF00482"/>
    </source>
</evidence>
<feature type="transmembrane region" description="Helical" evidence="7">
    <location>
        <begin position="344"/>
        <end position="362"/>
    </location>
</feature>
<evidence type="ECO:0000256" key="7">
    <source>
        <dbReference type="SAM" id="Phobius"/>
    </source>
</evidence>
<keyword evidence="6 7" id="KW-0472">Membrane</keyword>
<proteinExistence type="inferred from homology"/>
<evidence type="ECO:0000256" key="5">
    <source>
        <dbReference type="ARBA" id="ARBA00022989"/>
    </source>
</evidence>
<dbReference type="InterPro" id="IPR003004">
    <property type="entry name" value="GspF/PilC"/>
</dbReference>
<reference evidence="9 10" key="1">
    <citation type="submission" date="2019-02" db="EMBL/GenBank/DDBJ databases">
        <title>Deep-cultivation of Planctomycetes and their phenomic and genomic characterization uncovers novel biology.</title>
        <authorList>
            <person name="Wiegand S."/>
            <person name="Jogler M."/>
            <person name="Boedeker C."/>
            <person name="Pinto D."/>
            <person name="Vollmers J."/>
            <person name="Rivas-Marin E."/>
            <person name="Kohn T."/>
            <person name="Peeters S.H."/>
            <person name="Heuer A."/>
            <person name="Rast P."/>
            <person name="Oberbeckmann S."/>
            <person name="Bunk B."/>
            <person name="Jeske O."/>
            <person name="Meyerdierks A."/>
            <person name="Storesund J.E."/>
            <person name="Kallscheuer N."/>
            <person name="Luecker S."/>
            <person name="Lage O.M."/>
            <person name="Pohl T."/>
            <person name="Merkel B.J."/>
            <person name="Hornburger P."/>
            <person name="Mueller R.-W."/>
            <person name="Bruemmer F."/>
            <person name="Labrenz M."/>
            <person name="Spormann A.M."/>
            <person name="Op Den Camp H."/>
            <person name="Overmann J."/>
            <person name="Amann R."/>
            <person name="Jetten M.S.M."/>
            <person name="Mascher T."/>
            <person name="Medema M.H."/>
            <person name="Devos D.P."/>
            <person name="Kaster A.-K."/>
            <person name="Ovreas L."/>
            <person name="Rohde M."/>
            <person name="Galperin M.Y."/>
            <person name="Jogler C."/>
        </authorList>
    </citation>
    <scope>NUCLEOTIDE SEQUENCE [LARGE SCALE GENOMIC DNA]</scope>
    <source>
        <strain evidence="9 10">Q31b</strain>
    </source>
</reference>
<feature type="domain" description="Type II secretion system protein GspF" evidence="8">
    <location>
        <begin position="42"/>
        <end position="164"/>
    </location>
</feature>
<dbReference type="InterPro" id="IPR042094">
    <property type="entry name" value="T2SS_GspF_sf"/>
</dbReference>
<evidence type="ECO:0000256" key="1">
    <source>
        <dbReference type="ARBA" id="ARBA00004651"/>
    </source>
</evidence>
<keyword evidence="3" id="KW-1003">Cell membrane</keyword>
<dbReference type="InterPro" id="IPR018076">
    <property type="entry name" value="T2SS_GspF_dom"/>
</dbReference>
<comment type="caution">
    <text evidence="9">The sequence shown here is derived from an EMBL/GenBank/DDBJ whole genome shotgun (WGS) entry which is preliminary data.</text>
</comment>
<dbReference type="Proteomes" id="UP000315471">
    <property type="component" value="Unassembled WGS sequence"/>
</dbReference>
<dbReference type="AlphaFoldDB" id="A0A5C6DSK8"/>
<evidence type="ECO:0000256" key="6">
    <source>
        <dbReference type="ARBA" id="ARBA00023136"/>
    </source>
</evidence>
<evidence type="ECO:0000313" key="10">
    <source>
        <dbReference type="Proteomes" id="UP000315471"/>
    </source>
</evidence>
<feature type="domain" description="Type II secretion system protein GspF" evidence="8">
    <location>
        <begin position="243"/>
        <end position="361"/>
    </location>
</feature>
<dbReference type="Pfam" id="PF00482">
    <property type="entry name" value="T2SSF"/>
    <property type="match status" value="2"/>
</dbReference>
<keyword evidence="5 7" id="KW-1133">Transmembrane helix</keyword>
<sequence length="375" mass="42560">MSSFFATYLPSFGKLDHLLLSRWRISAWFSGDTVDDRQRSLLRMLAAAHQQRLDPTVLVDNLASEHRGAYRRRLKRLVRRLHEGLSLVDALEQTPDVLSDETVLAIRFATQCGTLDSTYSRLIAGRDETDNRVQHAAGHSTIYASIIGLFAVLVVIFQMTFILPIFLKISEELTEGATFRSAGPLRSLAATIEAITDYFPLILIASFLLFLLLKLTRVRRFLRRAVAGRWIDTIAKRRSANLLNLIADSLEAGRPLTSSLSTLARYHYDRGIRQKLLLARNEVEQGSVAWDSLAEVKLISAAESDAIQKMNGTTDRVWTIRRFADWNRDKVSRKRENRSSLRQPLIVLCLGAIVLWIGYAYFQFLTNLVENLARP</sequence>